<dbReference type="InterPro" id="IPR001873">
    <property type="entry name" value="ENaC"/>
</dbReference>
<name>A0A7J7J6Y8_BUGNE</name>
<keyword evidence="10 11" id="KW-0407">Ion channel</keyword>
<keyword evidence="6" id="KW-0915">Sodium</keyword>
<keyword evidence="14" id="KW-1185">Reference proteome</keyword>
<keyword evidence="9 11" id="KW-0739">Sodium transport</keyword>
<sequence>MCREKDILSYTEKNYGMHYTKDCNYCNAEIGASTKSLNFKLLLARFMDFTTSHGITHIYNAKGLMKKCFWGILTMISTVLLCLHLWSLITGYLSYDTVTNVSLRESRSLVFPAVTICNNNGVQSSNMPSWMDDLVQTKFQKILNSTSESHSKNDLATAISEETSLLNDTAKMSLGYSFKDLFWTYYHSTYGNCYTFNTGKYGPVKRSTMPGPSHGLTLVVNTGVYEYIKFLTEEAGIKVVVHDQRAMPFPNHDGLSTSPGQVNNIAVKMINTTRLDGDYGNCTRLDSNKDNMYFYPYNVSYTQWACLKTCYQKELVTQCKCFDPNMPYNSEGIVFIDLDKAQGPCRLTNSTTVNCVNRVHSRFADGTLKCSNCYQPCNEVTYDAALSTSDFPALSYVDSFVTVINRSHPELIKRLEEEYGDDQITFAIQSNFLKINVFHQQMTYTTYEQVPSYDAYQFASDFGGAWGLWIGWSILTIFELIEFGVELILYSCFSSSRQRKRKDNS</sequence>
<keyword evidence="3 11" id="KW-0894">Sodium channel</keyword>
<evidence type="ECO:0000256" key="8">
    <source>
        <dbReference type="ARBA" id="ARBA00023136"/>
    </source>
</evidence>
<keyword evidence="8 12" id="KW-0472">Membrane</keyword>
<evidence type="ECO:0000256" key="2">
    <source>
        <dbReference type="ARBA" id="ARBA00022448"/>
    </source>
</evidence>
<feature type="transmembrane region" description="Helical" evidence="12">
    <location>
        <begin position="466"/>
        <end position="493"/>
    </location>
</feature>
<dbReference type="GO" id="GO:0015280">
    <property type="term" value="F:ligand-gated sodium channel activity"/>
    <property type="evidence" value="ECO:0007669"/>
    <property type="project" value="TreeGrafter"/>
</dbReference>
<evidence type="ECO:0008006" key="15">
    <source>
        <dbReference type="Google" id="ProtNLM"/>
    </source>
</evidence>
<dbReference type="Gene3D" id="1.10.287.770">
    <property type="entry name" value="YojJ-like"/>
    <property type="match status" value="1"/>
</dbReference>
<proteinExistence type="inferred from homology"/>
<dbReference type="PANTHER" id="PTHR11690">
    <property type="entry name" value="AMILORIDE-SENSITIVE SODIUM CHANNEL-RELATED"/>
    <property type="match status" value="1"/>
</dbReference>
<dbReference type="Proteomes" id="UP000593567">
    <property type="component" value="Unassembled WGS sequence"/>
</dbReference>
<evidence type="ECO:0000256" key="7">
    <source>
        <dbReference type="ARBA" id="ARBA00023065"/>
    </source>
</evidence>
<evidence type="ECO:0000256" key="4">
    <source>
        <dbReference type="ARBA" id="ARBA00022692"/>
    </source>
</evidence>
<dbReference type="Gene3D" id="2.60.470.10">
    <property type="entry name" value="Acid-sensing ion channels like domains"/>
    <property type="match status" value="1"/>
</dbReference>
<organism evidence="13 14">
    <name type="scientific">Bugula neritina</name>
    <name type="common">Brown bryozoan</name>
    <name type="synonym">Sertularia neritina</name>
    <dbReference type="NCBI Taxonomy" id="10212"/>
    <lineage>
        <taxon>Eukaryota</taxon>
        <taxon>Metazoa</taxon>
        <taxon>Spiralia</taxon>
        <taxon>Lophotrochozoa</taxon>
        <taxon>Bryozoa</taxon>
        <taxon>Gymnolaemata</taxon>
        <taxon>Cheilostomatida</taxon>
        <taxon>Flustrina</taxon>
        <taxon>Buguloidea</taxon>
        <taxon>Bugulidae</taxon>
        <taxon>Bugula</taxon>
    </lineage>
</organism>
<dbReference type="PANTHER" id="PTHR11690:SF248">
    <property type="entry name" value="PICKPOCKET 17, ISOFORM A"/>
    <property type="match status" value="1"/>
</dbReference>
<evidence type="ECO:0000313" key="14">
    <source>
        <dbReference type="Proteomes" id="UP000593567"/>
    </source>
</evidence>
<reference evidence="13" key="1">
    <citation type="submission" date="2020-06" db="EMBL/GenBank/DDBJ databases">
        <title>Draft genome of Bugula neritina, a colonial animal packing powerful symbionts and potential medicines.</title>
        <authorList>
            <person name="Rayko M."/>
        </authorList>
    </citation>
    <scope>NUCLEOTIDE SEQUENCE [LARGE SCALE GENOMIC DNA]</scope>
    <source>
        <strain evidence="13">Kwan_BN1</strain>
    </source>
</reference>
<protein>
    <recommendedName>
        <fullName evidence="15">SCNN1D</fullName>
    </recommendedName>
</protein>
<gene>
    <name evidence="13" type="ORF">EB796_019894</name>
</gene>
<dbReference type="Pfam" id="PF00858">
    <property type="entry name" value="ASC"/>
    <property type="match status" value="1"/>
</dbReference>
<dbReference type="PRINTS" id="PR01078">
    <property type="entry name" value="AMINACHANNEL"/>
</dbReference>
<evidence type="ECO:0000256" key="11">
    <source>
        <dbReference type="RuleBase" id="RU000679"/>
    </source>
</evidence>
<keyword evidence="7 11" id="KW-0406">Ion transport</keyword>
<evidence type="ECO:0000256" key="1">
    <source>
        <dbReference type="ARBA" id="ARBA00004141"/>
    </source>
</evidence>
<evidence type="ECO:0000256" key="12">
    <source>
        <dbReference type="SAM" id="Phobius"/>
    </source>
</evidence>
<comment type="similarity">
    <text evidence="11">Belongs to the amiloride-sensitive sodium channel (TC 1.A.6) family.</text>
</comment>
<dbReference type="AlphaFoldDB" id="A0A7J7J6Y8"/>
<accession>A0A7J7J6Y8</accession>
<evidence type="ECO:0000256" key="6">
    <source>
        <dbReference type="ARBA" id="ARBA00023053"/>
    </source>
</evidence>
<evidence type="ECO:0000313" key="13">
    <source>
        <dbReference type="EMBL" id="KAF6021795.1"/>
    </source>
</evidence>
<evidence type="ECO:0000256" key="9">
    <source>
        <dbReference type="ARBA" id="ARBA00023201"/>
    </source>
</evidence>
<evidence type="ECO:0000256" key="10">
    <source>
        <dbReference type="ARBA" id="ARBA00023303"/>
    </source>
</evidence>
<dbReference type="OrthoDB" id="6021021at2759"/>
<feature type="transmembrane region" description="Helical" evidence="12">
    <location>
        <begin position="68"/>
        <end position="95"/>
    </location>
</feature>
<evidence type="ECO:0000256" key="3">
    <source>
        <dbReference type="ARBA" id="ARBA00022461"/>
    </source>
</evidence>
<keyword evidence="5 12" id="KW-1133">Transmembrane helix</keyword>
<keyword evidence="2 11" id="KW-0813">Transport</keyword>
<comment type="subcellular location">
    <subcellularLocation>
        <location evidence="1">Membrane</location>
        <topology evidence="1">Multi-pass membrane protein</topology>
    </subcellularLocation>
</comment>
<comment type="caution">
    <text evidence="13">The sequence shown here is derived from an EMBL/GenBank/DDBJ whole genome shotgun (WGS) entry which is preliminary data.</text>
</comment>
<dbReference type="EMBL" id="VXIV02002961">
    <property type="protein sequence ID" value="KAF6021795.1"/>
    <property type="molecule type" value="Genomic_DNA"/>
</dbReference>
<dbReference type="GO" id="GO:0005886">
    <property type="term" value="C:plasma membrane"/>
    <property type="evidence" value="ECO:0007669"/>
    <property type="project" value="TreeGrafter"/>
</dbReference>
<evidence type="ECO:0000256" key="5">
    <source>
        <dbReference type="ARBA" id="ARBA00022989"/>
    </source>
</evidence>
<keyword evidence="4 11" id="KW-0812">Transmembrane</keyword>